<dbReference type="InterPro" id="IPR026286">
    <property type="entry name" value="MaiA/AMDase"/>
</dbReference>
<proteinExistence type="predicted"/>
<dbReference type="AlphaFoldDB" id="A0A1M6WBJ5"/>
<evidence type="ECO:0000313" key="2">
    <source>
        <dbReference type="Proteomes" id="UP000184191"/>
    </source>
</evidence>
<dbReference type="PANTHER" id="PTHR40267:SF1">
    <property type="entry name" value="BLR3294 PROTEIN"/>
    <property type="match status" value="1"/>
</dbReference>
<gene>
    <name evidence="1" type="ORF">SAMN05444414_102225</name>
</gene>
<accession>A0A1M6WBJ5</accession>
<dbReference type="InterPro" id="IPR053714">
    <property type="entry name" value="Iso_Racemase_Enz_sf"/>
</dbReference>
<dbReference type="GO" id="GO:0016853">
    <property type="term" value="F:isomerase activity"/>
    <property type="evidence" value="ECO:0007669"/>
    <property type="project" value="UniProtKB-KW"/>
</dbReference>
<dbReference type="EMBL" id="FRBN01000002">
    <property type="protein sequence ID" value="SHK91008.1"/>
    <property type="molecule type" value="Genomic_DNA"/>
</dbReference>
<dbReference type="STRING" id="1054996.SAMN05444414_102225"/>
<dbReference type="Pfam" id="PF17645">
    <property type="entry name" value="Amdase"/>
    <property type="match status" value="1"/>
</dbReference>
<dbReference type="OrthoDB" id="9816064at2"/>
<evidence type="ECO:0000313" key="1">
    <source>
        <dbReference type="EMBL" id="SHK91008.1"/>
    </source>
</evidence>
<keyword evidence="1" id="KW-0413">Isomerase</keyword>
<dbReference type="Gene3D" id="3.40.50.12500">
    <property type="match status" value="1"/>
</dbReference>
<organism evidence="1 2">
    <name type="scientific">Roseovarius marisflavi</name>
    <dbReference type="NCBI Taxonomy" id="1054996"/>
    <lineage>
        <taxon>Bacteria</taxon>
        <taxon>Pseudomonadati</taxon>
        <taxon>Pseudomonadota</taxon>
        <taxon>Alphaproteobacteria</taxon>
        <taxon>Rhodobacterales</taxon>
        <taxon>Roseobacteraceae</taxon>
        <taxon>Roseovarius</taxon>
    </lineage>
</organism>
<sequence>MCIQHSQVQDMSAAFDEGRHGRAKIGFVLLATEQTIEDDMFTLCPPGVGLHFTRAPIPDSITVDTLRAQADDLAQAAASILPDGSLDVICYACTSGSLVIGEGRVFAELRKGAPNAEPTSLITGVMAALRVIGARRIAVATPYLDEINRREADYMTDAGFEIVNIQGLNLKKDSDMIRVRPDFIADFAARVDRPDADALFISCGALRSIDMLDALEQRLGKRVISSNQAMMWDVLRRAGVSDRIAGYGSLLRDF</sequence>
<name>A0A1M6WBJ5_9RHOB</name>
<dbReference type="Proteomes" id="UP000184191">
    <property type="component" value="Unassembled WGS sequence"/>
</dbReference>
<dbReference type="PIRSF" id="PIRSF015736">
    <property type="entry name" value="MI"/>
    <property type="match status" value="1"/>
</dbReference>
<keyword evidence="2" id="KW-1185">Reference proteome</keyword>
<protein>
    <submittedName>
        <fullName evidence="1">Maleate isomerase</fullName>
    </submittedName>
</protein>
<dbReference type="PANTHER" id="PTHR40267">
    <property type="entry name" value="BLR3294 PROTEIN"/>
    <property type="match status" value="1"/>
</dbReference>
<reference evidence="2" key="1">
    <citation type="submission" date="2016-11" db="EMBL/GenBank/DDBJ databases">
        <authorList>
            <person name="Varghese N."/>
            <person name="Submissions S."/>
        </authorList>
    </citation>
    <scope>NUCLEOTIDE SEQUENCE [LARGE SCALE GENOMIC DNA]</scope>
    <source>
        <strain evidence="2">DSM 29327</strain>
    </source>
</reference>